<reference evidence="2" key="1">
    <citation type="journal article" date="2021" name="Nat. Commun.">
        <title>Genetic determinants of endophytism in the Arabidopsis root mycobiome.</title>
        <authorList>
            <person name="Mesny F."/>
            <person name="Miyauchi S."/>
            <person name="Thiergart T."/>
            <person name="Pickel B."/>
            <person name="Atanasova L."/>
            <person name="Karlsson M."/>
            <person name="Huettel B."/>
            <person name="Barry K.W."/>
            <person name="Haridas S."/>
            <person name="Chen C."/>
            <person name="Bauer D."/>
            <person name="Andreopoulos W."/>
            <person name="Pangilinan J."/>
            <person name="LaButti K."/>
            <person name="Riley R."/>
            <person name="Lipzen A."/>
            <person name="Clum A."/>
            <person name="Drula E."/>
            <person name="Henrissat B."/>
            <person name="Kohler A."/>
            <person name="Grigoriev I.V."/>
            <person name="Martin F.M."/>
            <person name="Hacquard S."/>
        </authorList>
    </citation>
    <scope>NUCLEOTIDE SEQUENCE</scope>
    <source>
        <strain evidence="2">FSSC 5 MPI-SDFR-AT-0091</strain>
    </source>
</reference>
<name>A0A9P9H0Q3_FUSSL</name>
<accession>A0A9P9H0Q3</accession>
<dbReference type="Proteomes" id="UP000736672">
    <property type="component" value="Unassembled WGS sequence"/>
</dbReference>
<protein>
    <submittedName>
        <fullName evidence="2">Uncharacterized protein</fullName>
    </submittedName>
</protein>
<evidence type="ECO:0000313" key="2">
    <source>
        <dbReference type="EMBL" id="KAH7248243.1"/>
    </source>
</evidence>
<sequence length="163" mass="18644">MNFAVKIHPFSEAGRVNIERPIKRGRPRIYATAQDKATADTQRKREKRQKVAARERGLPYSNFYNLHLPSIMPPADYGHPIQHLDNAESRNGEPDPVGHLAQELAEQLVKFQGCCNDCHRAAQRNHMEDPNEQISLAVYLEFTLKLGPDVLSNETHRLQLNRL</sequence>
<organism evidence="2 3">
    <name type="scientific">Fusarium solani</name>
    <name type="common">Filamentous fungus</name>
    <dbReference type="NCBI Taxonomy" id="169388"/>
    <lineage>
        <taxon>Eukaryota</taxon>
        <taxon>Fungi</taxon>
        <taxon>Dikarya</taxon>
        <taxon>Ascomycota</taxon>
        <taxon>Pezizomycotina</taxon>
        <taxon>Sordariomycetes</taxon>
        <taxon>Hypocreomycetidae</taxon>
        <taxon>Hypocreales</taxon>
        <taxon>Nectriaceae</taxon>
        <taxon>Fusarium</taxon>
        <taxon>Fusarium solani species complex</taxon>
    </lineage>
</organism>
<dbReference type="EMBL" id="JAGTJS010000014">
    <property type="protein sequence ID" value="KAH7248243.1"/>
    <property type="molecule type" value="Genomic_DNA"/>
</dbReference>
<evidence type="ECO:0000313" key="3">
    <source>
        <dbReference type="Proteomes" id="UP000736672"/>
    </source>
</evidence>
<dbReference type="AlphaFoldDB" id="A0A9P9H0Q3"/>
<comment type="caution">
    <text evidence="2">The sequence shown here is derived from an EMBL/GenBank/DDBJ whole genome shotgun (WGS) entry which is preliminary data.</text>
</comment>
<feature type="region of interest" description="Disordered" evidence="1">
    <location>
        <begin position="32"/>
        <end position="53"/>
    </location>
</feature>
<dbReference type="OrthoDB" id="5098663at2759"/>
<evidence type="ECO:0000256" key="1">
    <source>
        <dbReference type="SAM" id="MobiDB-lite"/>
    </source>
</evidence>
<gene>
    <name evidence="2" type="ORF">B0J15DRAFT_468267</name>
</gene>
<keyword evidence="3" id="KW-1185">Reference proteome</keyword>
<proteinExistence type="predicted"/>